<comment type="caution">
    <text evidence="1">The sequence shown here is derived from an EMBL/GenBank/DDBJ whole genome shotgun (WGS) entry which is preliminary data.</text>
</comment>
<protein>
    <submittedName>
        <fullName evidence="1">Uncharacterized protein</fullName>
    </submittedName>
</protein>
<evidence type="ECO:0000313" key="1">
    <source>
        <dbReference type="EMBL" id="MED7827047.1"/>
    </source>
</evidence>
<reference evidence="1" key="1">
    <citation type="submission" date="2024-01" db="EMBL/GenBank/DDBJ databases">
        <title>First draft genome sequence data of TA4-1, the type strain of Gram-positive actinobacterium Streptomyces chiangmaiensis.</title>
        <authorList>
            <person name="Yasawong M."/>
            <person name="Nantapong N."/>
        </authorList>
    </citation>
    <scope>NUCLEOTIDE SEQUENCE</scope>
    <source>
        <strain evidence="1">TA4-1</strain>
    </source>
</reference>
<proteinExistence type="predicted"/>
<gene>
    <name evidence="1" type="ORF">VXC91_35255</name>
</gene>
<organism evidence="1 2">
    <name type="scientific">Streptomyces chiangmaiensis</name>
    <dbReference type="NCBI Taxonomy" id="766497"/>
    <lineage>
        <taxon>Bacteria</taxon>
        <taxon>Bacillati</taxon>
        <taxon>Actinomycetota</taxon>
        <taxon>Actinomycetes</taxon>
        <taxon>Kitasatosporales</taxon>
        <taxon>Streptomycetaceae</taxon>
        <taxon>Streptomyces</taxon>
    </lineage>
</organism>
<keyword evidence="2" id="KW-1185">Reference proteome</keyword>
<sequence>MIQRRTFLALLGDERAGTRILLQEPDPDAEELAELTALTDGPIGPVGAEDPFSSTDLGHLGMRNWQMPIMLRRPGPVFAPAMEVTRAQRTQELQAASRS</sequence>
<evidence type="ECO:0000313" key="2">
    <source>
        <dbReference type="Proteomes" id="UP001333996"/>
    </source>
</evidence>
<accession>A0ABU7FTA9</accession>
<dbReference type="Proteomes" id="UP001333996">
    <property type="component" value="Unassembled WGS sequence"/>
</dbReference>
<name>A0ABU7FTA9_9ACTN</name>
<dbReference type="EMBL" id="JAYWVC010000199">
    <property type="protein sequence ID" value="MED7827047.1"/>
    <property type="molecule type" value="Genomic_DNA"/>
</dbReference>
<dbReference type="RefSeq" id="WP_345128223.1">
    <property type="nucleotide sequence ID" value="NZ_BAAAYZ010000287.1"/>
</dbReference>